<proteinExistence type="predicted"/>
<protein>
    <submittedName>
        <fullName evidence="1">Baseplate J/gp47 family protein</fullName>
    </submittedName>
</protein>
<comment type="caution">
    <text evidence="1">The sequence shown here is derived from an EMBL/GenBank/DDBJ whole genome shotgun (WGS) entry which is preliminary data.</text>
</comment>
<reference evidence="1 2" key="1">
    <citation type="submission" date="2020-10" db="EMBL/GenBank/DDBJ databases">
        <title>Connecting structure to function with the recovery of over 1000 high-quality activated sludge metagenome-assembled genomes encoding full-length rRNA genes using long-read sequencing.</title>
        <authorList>
            <person name="Singleton C.M."/>
            <person name="Petriglieri F."/>
            <person name="Kristensen J.M."/>
            <person name="Kirkegaard R.H."/>
            <person name="Michaelsen T.Y."/>
            <person name="Andersen M.H."/>
            <person name="Karst S.M."/>
            <person name="Dueholm M.S."/>
            <person name="Nielsen P.H."/>
            <person name="Albertsen M."/>
        </authorList>
    </citation>
    <scope>NUCLEOTIDE SEQUENCE [LARGE SCALE GENOMIC DNA]</scope>
    <source>
        <strain evidence="1">EsbW_18-Q3-R4-48_BATAC.285</strain>
    </source>
</reference>
<evidence type="ECO:0000313" key="2">
    <source>
        <dbReference type="Proteomes" id="UP000697998"/>
    </source>
</evidence>
<sequence length="976" mass="104244">MARDLTRWNRAGLDRVRYVDGNAAVFLERMRARLAADFPQWPATAAADAAPREAMEAVYQRNPDDLLWQLTRGYARASHVLAESLDAIANEGWIGTATQWESLRRLTAMLDYAPHPPASAFTELALDYKPTASGKVAAGFQVKYSPPAGGKPLIFETLADLDGDAALNELRPLGWDRNPLRLSGATLVLAGRIDKLKTGEPLLLEDERDGRLQAHLIVGALVAAGSTTIHLSPPVSRHDGFLRGHTRCHLLPTDKLRALAPRTTGAEVGRSLRIAGSLEGLRAGDLVAIGRPEAKPLYRRIKAVQGEHLVFHEPLGVVDLANSTLMTPITVPIAHLGGNRRLIPPPNITPPRAGWQVRTLYIAGDWSWLSGRWLADIRHAGNPEREYLPVYECINADYFPPAGDSQREQLLAGYTAVTLTWSPDEDRTASGQSLGLDNPQALLVAPRAPGPWRPDTFLQKSDDGRLSEPLLVEQPKKLAPGDLAVVARGGCLAWARLRHVSVDSENAQARLETVGGWQDRGDGPFYLESSRVFGHFSEARELLDGGVNQAPLTDAPIPLASLPPALRPGRLVLADNGRTVVSTRVSEISPAGESPWVRLAAPPPKGSSFGNLRLSANVVLAAHGETKPAKALGSGSGAANHQRFLLDVADISFVPDPAMPAGVRADLAVRVAGELWTQTANLRDSGPADAHYQVRPSEDGTLWIEFGDGRNGRRLPTGGNNVLITYRQGVGAAGNLPAGSLLRPVHPHPLLNGCRQPMAASGGGERESVAALRENAAAALLALERAVSLSDFAALARANAGVAQASAFRLANGRGQREKVEVVVVPAGGGSFTPALKASLEAFLLAHSLPGVQTLVSPYQPLAVRLKATVRVRPEAFEAEAVRAAVSAALATAFALERRQLGQVLYRGEIYGVVDAVIGVENSDVEILTDAGAATAARRVARDGSGRVLSVHPQARQCVHLASSADIEVRVEDFSL</sequence>
<evidence type="ECO:0000313" key="1">
    <source>
        <dbReference type="EMBL" id="MBK7677292.1"/>
    </source>
</evidence>
<gene>
    <name evidence="1" type="ORF">IPJ27_22440</name>
</gene>
<dbReference type="EMBL" id="JADJMH010000034">
    <property type="protein sequence ID" value="MBK7677292.1"/>
    <property type="molecule type" value="Genomic_DNA"/>
</dbReference>
<accession>A0A935Q2Z1</accession>
<dbReference type="Proteomes" id="UP000697998">
    <property type="component" value="Unassembled WGS sequence"/>
</dbReference>
<dbReference type="AlphaFoldDB" id="A0A935Q2Z1"/>
<organism evidence="1 2">
    <name type="scientific">Candidatus Accumulibacter proximus</name>
    <dbReference type="NCBI Taxonomy" id="2954385"/>
    <lineage>
        <taxon>Bacteria</taxon>
        <taxon>Pseudomonadati</taxon>
        <taxon>Pseudomonadota</taxon>
        <taxon>Betaproteobacteria</taxon>
        <taxon>Candidatus Accumulibacter</taxon>
    </lineage>
</organism>
<name>A0A935Q2Z1_9PROT</name>